<feature type="compositionally biased region" description="Basic and acidic residues" evidence="1">
    <location>
        <begin position="360"/>
        <end position="370"/>
    </location>
</feature>
<proteinExistence type="predicted"/>
<name>A0A8H8TQG1_9BASI</name>
<feature type="region of interest" description="Disordered" evidence="1">
    <location>
        <begin position="237"/>
        <end position="460"/>
    </location>
</feature>
<dbReference type="Proteomes" id="UP000658997">
    <property type="component" value="Unassembled WGS sequence"/>
</dbReference>
<feature type="compositionally biased region" description="Polar residues" evidence="1">
    <location>
        <begin position="210"/>
        <end position="219"/>
    </location>
</feature>
<feature type="region of interest" description="Disordered" evidence="1">
    <location>
        <begin position="488"/>
        <end position="520"/>
    </location>
</feature>
<feature type="compositionally biased region" description="Polar residues" evidence="1">
    <location>
        <begin position="499"/>
        <end position="510"/>
    </location>
</feature>
<feature type="compositionally biased region" description="Low complexity" evidence="1">
    <location>
        <begin position="296"/>
        <end position="312"/>
    </location>
</feature>
<dbReference type="AlphaFoldDB" id="A0A8H8TQG1"/>
<dbReference type="EMBL" id="ULHB01000037">
    <property type="protein sequence ID" value="SYW78221.1"/>
    <property type="molecule type" value="Genomic_DNA"/>
</dbReference>
<feature type="region of interest" description="Disordered" evidence="1">
    <location>
        <begin position="937"/>
        <end position="989"/>
    </location>
</feature>
<feature type="compositionally biased region" description="Polar residues" evidence="1">
    <location>
        <begin position="140"/>
        <end position="151"/>
    </location>
</feature>
<gene>
    <name evidence="2" type="ORF">UBRO2_02413</name>
</gene>
<feature type="compositionally biased region" description="Acidic residues" evidence="1">
    <location>
        <begin position="431"/>
        <end position="441"/>
    </location>
</feature>
<feature type="region of interest" description="Disordered" evidence="1">
    <location>
        <begin position="602"/>
        <end position="707"/>
    </location>
</feature>
<evidence type="ECO:0000313" key="2">
    <source>
        <dbReference type="EMBL" id="SYW78221.1"/>
    </source>
</evidence>
<feature type="compositionally biased region" description="Basic and acidic residues" evidence="1">
    <location>
        <begin position="446"/>
        <end position="458"/>
    </location>
</feature>
<feature type="region of interest" description="Disordered" evidence="1">
    <location>
        <begin position="16"/>
        <end position="115"/>
    </location>
</feature>
<feature type="compositionally biased region" description="Acidic residues" evidence="1">
    <location>
        <begin position="665"/>
        <end position="675"/>
    </location>
</feature>
<feature type="compositionally biased region" description="Low complexity" evidence="1">
    <location>
        <begin position="602"/>
        <end position="616"/>
    </location>
</feature>
<accession>A0A8H8TQG1</accession>
<keyword evidence="3" id="KW-1185">Reference proteome</keyword>
<evidence type="ECO:0000256" key="1">
    <source>
        <dbReference type="SAM" id="MobiDB-lite"/>
    </source>
</evidence>
<feature type="compositionally biased region" description="Acidic residues" evidence="1">
    <location>
        <begin position="946"/>
        <end position="955"/>
    </location>
</feature>
<comment type="caution">
    <text evidence="2">The sequence shown here is derived from an EMBL/GenBank/DDBJ whole genome shotgun (WGS) entry which is preliminary data.</text>
</comment>
<feature type="region of interest" description="Disordered" evidence="1">
    <location>
        <begin position="136"/>
        <end position="223"/>
    </location>
</feature>
<evidence type="ECO:0000313" key="3">
    <source>
        <dbReference type="Proteomes" id="UP000658997"/>
    </source>
</evidence>
<sequence length="1097" mass="120368">MSQIRADAALLAEANVHRARGQDASEFPEVSFNSTLTDDQDTDFAAPPFSEASTSDLLPVELSNGDNNASSKYTTSQVYAVADGPSQSMKSASSHKAKQPSNGHLIEQDHHKSGSLLTTIDETSAASASSYAYVDPYRSPANSYVHHNSSRPYGGHVRVDSADMDEAPYSPSTYPPTSEEDSEAKRVQQNLERWAAEERQRRKAQRSSKILSNRNSTISSGGGLTQRLSILRSAGFNNTKTNNLGAGPSSERLADGPGAGPSIPYNSNMGDRSRDSTARRGSMTSSTGGVQGLQRSPSSSSFDSSQSLGSLVSDDHRPNRKLPRIGSRVTSANHARDGSGGSSRSFNGAGSARLNGSARDPFRDPSDRGAGETSLDLSRKRSSLRPTPTASRPIVAVGRASSIQRRALESSYNSKGKGKRQSMPTIVATDTEAEAETEADELSSWRPEDPFASVEDHHRGKAAISTTIHQGGLYEEMAMEIAGRGARGLDDHGDLGESTLDSDNVIRSQPTRTSTSSSKFRELGITEGEDWIETMGRTMGKTSSSRKMRVTEQAQEREEARKPWWTELLCGCQHDYDDDEQDYFCLPSHLLSSSEKYTTTTTTTTTITQAPRTTAAVPTQQLYRSDSFAKMARSTQTSPAPRPVRSTKSSQRQHSPPPPRRLSLSEDEEEDDTDSSDNGMDVDQRGRAASSSCSAPDSDKPMDDDLINDPAFFRDIAKAATQASRIVAQAEGPLRLSPRKAMNGTSPDNLETLYAILLDSVRRSDLLRKEFSEFVPQDMHRSLQVPKAISKTFIKKRAQKFLDFGFEKALDELMNCFDHPKEIIGWNPFAAFADIVEAGAVVRSPEIVQSCSRLTLGANWGLLSKEDEKRIGPTLLMRLCRLHFWRLAEIDDLLARWSGKFWPASTCTTCNTDPWEIFLLALLVGLKKEGTRYVDVETASDTSSESGDDENTDVDMNDHTLASDSDEEDDHARQASEASDDDDGNESEGDIDRRLMFAGLAYVDSEEPPRPSTKGLVCRQRFLLNYGPNAYILRIISMDEFGCGTFKKSPMKVCPDCGFRFDGQVPLPESRFCQDIRRAVQVARQQILETQEVIDLP</sequence>
<protein>
    <submittedName>
        <fullName evidence="2">Uncharacterized protein</fullName>
    </submittedName>
</protein>
<feature type="compositionally biased region" description="Acidic residues" evidence="1">
    <location>
        <begin position="978"/>
        <end position="989"/>
    </location>
</feature>
<feature type="compositionally biased region" description="Polar residues" evidence="1">
    <location>
        <begin position="64"/>
        <end position="78"/>
    </location>
</feature>
<organism evidence="2 3">
    <name type="scientific">Ustilago bromivora</name>
    <dbReference type="NCBI Taxonomy" id="307758"/>
    <lineage>
        <taxon>Eukaryota</taxon>
        <taxon>Fungi</taxon>
        <taxon>Dikarya</taxon>
        <taxon>Basidiomycota</taxon>
        <taxon>Ustilaginomycotina</taxon>
        <taxon>Ustilaginomycetes</taxon>
        <taxon>Ustilaginales</taxon>
        <taxon>Ustilaginaceae</taxon>
        <taxon>Ustilago</taxon>
    </lineage>
</organism>
<feature type="compositionally biased region" description="Low complexity" evidence="1">
    <location>
        <begin position="167"/>
        <end position="177"/>
    </location>
</feature>
<reference evidence="2" key="1">
    <citation type="submission" date="2018-08" db="EMBL/GenBank/DDBJ databases">
        <authorList>
            <person name="Guldener U."/>
        </authorList>
    </citation>
    <scope>NUCLEOTIDE SEQUENCE</scope>
    <source>
        <strain evidence="2">UB2</strain>
    </source>
</reference>